<gene>
    <name evidence="4" type="ORF">BFG57_13190</name>
</gene>
<dbReference type="GO" id="GO:0008745">
    <property type="term" value="F:N-acetylmuramoyl-L-alanine amidase activity"/>
    <property type="evidence" value="ECO:0007669"/>
    <property type="project" value="InterPro"/>
</dbReference>
<dbReference type="GO" id="GO:0009253">
    <property type="term" value="P:peptidoglycan catabolic process"/>
    <property type="evidence" value="ECO:0007669"/>
    <property type="project" value="InterPro"/>
</dbReference>
<dbReference type="AlphaFoldDB" id="A0A1E5LGM3"/>
<accession>A0A1E5LGM3</accession>
<dbReference type="OrthoDB" id="9806267at2"/>
<keyword evidence="1" id="KW-0378">Hydrolase</keyword>
<dbReference type="InterPro" id="IPR002508">
    <property type="entry name" value="MurNAc-LAA_cat"/>
</dbReference>
<dbReference type="SMART" id="SM00646">
    <property type="entry name" value="Ami_3"/>
    <property type="match status" value="1"/>
</dbReference>
<feature type="transmembrane region" description="Helical" evidence="2">
    <location>
        <begin position="5"/>
        <end position="25"/>
    </location>
</feature>
<dbReference type="Proteomes" id="UP000095209">
    <property type="component" value="Unassembled WGS sequence"/>
</dbReference>
<name>A0A1E5LGM3_9BACI</name>
<evidence type="ECO:0000259" key="3">
    <source>
        <dbReference type="SMART" id="SM00646"/>
    </source>
</evidence>
<reference evidence="4 5" key="1">
    <citation type="submission" date="2016-08" db="EMBL/GenBank/DDBJ databases">
        <title>Genome of Bacillus solimangrovi GH2-4.</title>
        <authorList>
            <person name="Lim S."/>
            <person name="Kim B.-C."/>
        </authorList>
    </citation>
    <scope>NUCLEOTIDE SEQUENCE [LARGE SCALE GENOMIC DNA]</scope>
    <source>
        <strain evidence="4 5">GH2-4</strain>
    </source>
</reference>
<evidence type="ECO:0000256" key="1">
    <source>
        <dbReference type="ARBA" id="ARBA00022801"/>
    </source>
</evidence>
<dbReference type="Pfam" id="PF01520">
    <property type="entry name" value="Amidase_3"/>
    <property type="match status" value="1"/>
</dbReference>
<evidence type="ECO:0000313" key="4">
    <source>
        <dbReference type="EMBL" id="OEH93225.1"/>
    </source>
</evidence>
<dbReference type="Gene3D" id="3.40.630.40">
    <property type="entry name" value="Zn-dependent exopeptidases"/>
    <property type="match status" value="1"/>
</dbReference>
<dbReference type="CDD" id="cd02696">
    <property type="entry name" value="MurNAc-LAA"/>
    <property type="match status" value="1"/>
</dbReference>
<dbReference type="STRING" id="1305675.BFG57_13190"/>
<feature type="domain" description="MurNAc-LAA" evidence="3">
    <location>
        <begin position="116"/>
        <end position="227"/>
    </location>
</feature>
<dbReference type="PANTHER" id="PTHR30404:SF0">
    <property type="entry name" value="N-ACETYLMURAMOYL-L-ALANINE AMIDASE AMIC"/>
    <property type="match status" value="1"/>
</dbReference>
<dbReference type="EMBL" id="MJEH01000015">
    <property type="protein sequence ID" value="OEH93225.1"/>
    <property type="molecule type" value="Genomic_DNA"/>
</dbReference>
<evidence type="ECO:0000313" key="5">
    <source>
        <dbReference type="Proteomes" id="UP000095209"/>
    </source>
</evidence>
<keyword evidence="5" id="KW-1185">Reference proteome</keyword>
<organism evidence="4 5">
    <name type="scientific">Bacillus solimangrovi</name>
    <dbReference type="NCBI Taxonomy" id="1305675"/>
    <lineage>
        <taxon>Bacteria</taxon>
        <taxon>Bacillati</taxon>
        <taxon>Bacillota</taxon>
        <taxon>Bacilli</taxon>
        <taxon>Bacillales</taxon>
        <taxon>Bacillaceae</taxon>
        <taxon>Bacillus</taxon>
    </lineage>
</organism>
<dbReference type="NCBIfam" id="TIGR02883">
    <property type="entry name" value="spore_cwlD"/>
    <property type="match status" value="1"/>
</dbReference>
<comment type="caution">
    <text evidence="4">The sequence shown here is derived from an EMBL/GenBank/DDBJ whole genome shotgun (WGS) entry which is preliminary data.</text>
</comment>
<dbReference type="RefSeq" id="WP_069716817.1">
    <property type="nucleotide sequence ID" value="NZ_MJEH01000015.1"/>
</dbReference>
<dbReference type="PANTHER" id="PTHR30404">
    <property type="entry name" value="N-ACETYLMURAMOYL-L-ALANINE AMIDASE"/>
    <property type="match status" value="1"/>
</dbReference>
<keyword evidence="2" id="KW-1133">Transmembrane helix</keyword>
<keyword evidence="2" id="KW-0812">Transmembrane</keyword>
<dbReference type="InterPro" id="IPR014234">
    <property type="entry name" value="Spore_CwlD"/>
</dbReference>
<dbReference type="GO" id="GO:0030288">
    <property type="term" value="C:outer membrane-bounded periplasmic space"/>
    <property type="evidence" value="ECO:0007669"/>
    <property type="project" value="TreeGrafter"/>
</dbReference>
<evidence type="ECO:0000256" key="2">
    <source>
        <dbReference type="SAM" id="Phobius"/>
    </source>
</evidence>
<sequence>MKRKWIITFTGIGLCGLIVLVLSLWSTENVWNTWNLPLSGKVIVLDAGHGGADSGAIGDEDLLEKDIALNVTLYLRDYLQEAGALVYLTREKDIDLAQKGTKGYSNRKREDLKKRVEIVNDKGNDLFLSIHLNAIPSPQWHGAQTFYYPHLEESERLSKFIQYEIRRNLENTNRYAKAIQHVYLMKHAKIPGALVEIGFLSNPHERELLRQDAYQEKMAAAIYQGVLRYYTGEKEPEQPPID</sequence>
<dbReference type="InterPro" id="IPR050695">
    <property type="entry name" value="N-acetylmuramoyl_amidase_3"/>
</dbReference>
<proteinExistence type="predicted"/>
<dbReference type="SUPFAM" id="SSF53187">
    <property type="entry name" value="Zn-dependent exopeptidases"/>
    <property type="match status" value="1"/>
</dbReference>
<keyword evidence="2" id="KW-0472">Membrane</keyword>
<protein>
    <submittedName>
        <fullName evidence="4">N-acetylmuramoyl-L-alanine amidase CwlD</fullName>
    </submittedName>
</protein>